<evidence type="ECO:0000256" key="1">
    <source>
        <dbReference type="SAM" id="MobiDB-lite"/>
    </source>
</evidence>
<feature type="region of interest" description="Disordered" evidence="1">
    <location>
        <begin position="138"/>
        <end position="179"/>
    </location>
</feature>
<dbReference type="AlphaFoldDB" id="A0A8J8P7G9"/>
<protein>
    <submittedName>
        <fullName evidence="2">Uncharacterized protein</fullName>
    </submittedName>
</protein>
<feature type="region of interest" description="Disordered" evidence="1">
    <location>
        <begin position="339"/>
        <end position="368"/>
    </location>
</feature>
<dbReference type="Proteomes" id="UP000785679">
    <property type="component" value="Unassembled WGS sequence"/>
</dbReference>
<evidence type="ECO:0000313" key="3">
    <source>
        <dbReference type="Proteomes" id="UP000785679"/>
    </source>
</evidence>
<feature type="compositionally biased region" description="Basic and acidic residues" evidence="1">
    <location>
        <begin position="352"/>
        <end position="364"/>
    </location>
</feature>
<name>A0A8J8P7G9_HALGN</name>
<dbReference type="EMBL" id="RRYP01000492">
    <property type="protein sequence ID" value="TNV87344.1"/>
    <property type="molecule type" value="Genomic_DNA"/>
</dbReference>
<gene>
    <name evidence="2" type="ORF">FGO68_gene12843</name>
</gene>
<proteinExistence type="predicted"/>
<evidence type="ECO:0000313" key="2">
    <source>
        <dbReference type="EMBL" id="TNV87344.1"/>
    </source>
</evidence>
<reference evidence="2" key="1">
    <citation type="submission" date="2019-06" db="EMBL/GenBank/DDBJ databases">
        <authorList>
            <person name="Zheng W."/>
        </authorList>
    </citation>
    <scope>NUCLEOTIDE SEQUENCE</scope>
    <source>
        <strain evidence="2">QDHG01</strain>
    </source>
</reference>
<accession>A0A8J8P7G9</accession>
<organism evidence="2 3">
    <name type="scientific">Halteria grandinella</name>
    <dbReference type="NCBI Taxonomy" id="5974"/>
    <lineage>
        <taxon>Eukaryota</taxon>
        <taxon>Sar</taxon>
        <taxon>Alveolata</taxon>
        <taxon>Ciliophora</taxon>
        <taxon>Intramacronucleata</taxon>
        <taxon>Spirotrichea</taxon>
        <taxon>Stichotrichia</taxon>
        <taxon>Sporadotrichida</taxon>
        <taxon>Halteriidae</taxon>
        <taxon>Halteria</taxon>
    </lineage>
</organism>
<feature type="compositionally biased region" description="Polar residues" evidence="1">
    <location>
        <begin position="160"/>
        <end position="179"/>
    </location>
</feature>
<feature type="compositionally biased region" description="Low complexity" evidence="1">
    <location>
        <begin position="143"/>
        <end position="159"/>
    </location>
</feature>
<comment type="caution">
    <text evidence="2">The sequence shown here is derived from an EMBL/GenBank/DDBJ whole genome shotgun (WGS) entry which is preliminary data.</text>
</comment>
<keyword evidence="3" id="KW-1185">Reference proteome</keyword>
<sequence length="402" mass="46925">MFALIIILHGCFFLYWLNNFIHEFMHTIKTNYPRVYKVLLIFIKESSDEREIETYKSKYIAPFLDKLAHAETFIKKNREIYESNRVPNYDQELRDFIGKFNQMVLNEQRLSKIQSPRSLVAQVDEVVREKRQLMSKTAKIDKLQQSPRSPRLLRSQRSSMALNSPNDGMSSHTSFKNQSLKSTSIVKARAERLPTLSKNQAIFELKLQELEEINDDKVQDPQEKSIFGKKNRGPMKKHNTFQNKTLGSPVINIEKIQTFFEQEELKESSDEIEELKSDDIVIIQSHRKLHKRQSLDVKKNLGLKSSLNSPQEQQYSKQFTVPRQTLDIERLSFNQSRRMGTLRQHRSMHSHTSTEEHVVSKCDEGAGGDNLEIQITERTSEGESPVNRVRKPTDIEVQELNF</sequence>